<dbReference type="EMBL" id="FN596738">
    <property type="protein sequence ID" value="CCB61177.1"/>
    <property type="molecule type" value="Genomic_DNA"/>
</dbReference>
<keyword evidence="2" id="KW-1185">Reference proteome</keyword>
<dbReference type="InParanoid" id="F6I2L0"/>
<name>F6I2L0_VITVI</name>
<protein>
    <submittedName>
        <fullName evidence="1">Uncharacterized protein</fullName>
    </submittedName>
</protein>
<gene>
    <name evidence="1" type="ordered locus">VIT_16s0013g00400</name>
</gene>
<sequence>MRLQLQKFNVAVQAKKQQRHLQATYYACDKKEKKNTRRKWKKYKSDEIEDNKGNNDVNMLYMPWINNKAFFYS</sequence>
<organism evidence="1 2">
    <name type="scientific">Vitis vinifera</name>
    <name type="common">Grape</name>
    <dbReference type="NCBI Taxonomy" id="29760"/>
    <lineage>
        <taxon>Eukaryota</taxon>
        <taxon>Viridiplantae</taxon>
        <taxon>Streptophyta</taxon>
        <taxon>Embryophyta</taxon>
        <taxon>Tracheophyta</taxon>
        <taxon>Spermatophyta</taxon>
        <taxon>Magnoliopsida</taxon>
        <taxon>eudicotyledons</taxon>
        <taxon>Gunneridae</taxon>
        <taxon>Pentapetalae</taxon>
        <taxon>rosids</taxon>
        <taxon>Vitales</taxon>
        <taxon>Vitaceae</taxon>
        <taxon>Viteae</taxon>
        <taxon>Vitis</taxon>
    </lineage>
</organism>
<evidence type="ECO:0000313" key="1">
    <source>
        <dbReference type="EMBL" id="CCB61177.1"/>
    </source>
</evidence>
<dbReference type="Proteomes" id="UP000009183">
    <property type="component" value="Chromosome 16"/>
</dbReference>
<dbReference type="HOGENOM" id="CLU_2709891_0_0_1"/>
<dbReference type="AlphaFoldDB" id="F6I2L0"/>
<reference evidence="2" key="1">
    <citation type="journal article" date="2007" name="Nature">
        <title>The grapevine genome sequence suggests ancestral hexaploidization in major angiosperm phyla.</title>
        <authorList>
            <consortium name="The French-Italian Public Consortium for Grapevine Genome Characterization."/>
            <person name="Jaillon O."/>
            <person name="Aury J.-M."/>
            <person name="Noel B."/>
            <person name="Policriti A."/>
            <person name="Clepet C."/>
            <person name="Casagrande A."/>
            <person name="Choisne N."/>
            <person name="Aubourg S."/>
            <person name="Vitulo N."/>
            <person name="Jubin C."/>
            <person name="Vezzi A."/>
            <person name="Legeai F."/>
            <person name="Hugueney P."/>
            <person name="Dasilva C."/>
            <person name="Horner D."/>
            <person name="Mica E."/>
            <person name="Jublot D."/>
            <person name="Poulain J."/>
            <person name="Bruyere C."/>
            <person name="Billault A."/>
            <person name="Segurens B."/>
            <person name="Gouyvenoux M."/>
            <person name="Ugarte E."/>
            <person name="Cattonaro F."/>
            <person name="Anthouard V."/>
            <person name="Vico V."/>
            <person name="Del Fabbro C."/>
            <person name="Alaux M."/>
            <person name="Di Gaspero G."/>
            <person name="Dumas V."/>
            <person name="Felice N."/>
            <person name="Paillard S."/>
            <person name="Juman I."/>
            <person name="Moroldo M."/>
            <person name="Scalabrin S."/>
            <person name="Canaguier A."/>
            <person name="Le Clainche I."/>
            <person name="Malacrida G."/>
            <person name="Durand E."/>
            <person name="Pesole G."/>
            <person name="Laucou V."/>
            <person name="Chatelet P."/>
            <person name="Merdinoglu D."/>
            <person name="Delledonne M."/>
            <person name="Pezzotti M."/>
            <person name="Lecharny A."/>
            <person name="Scarpelli C."/>
            <person name="Artiguenave F."/>
            <person name="Pe M.E."/>
            <person name="Valle G."/>
            <person name="Morgante M."/>
            <person name="Caboche M."/>
            <person name="Adam-Blondon A.-F."/>
            <person name="Weissenbach J."/>
            <person name="Quetier F."/>
            <person name="Wincker P."/>
        </authorList>
    </citation>
    <scope>NUCLEOTIDE SEQUENCE [LARGE SCALE GENOMIC DNA]</scope>
    <source>
        <strain evidence="2">cv. Pinot noir / PN40024</strain>
    </source>
</reference>
<proteinExistence type="predicted"/>
<dbReference type="PaxDb" id="29760-VIT_16s0013g00400.t01"/>
<accession>F6I2L0</accession>
<evidence type="ECO:0000313" key="2">
    <source>
        <dbReference type="Proteomes" id="UP000009183"/>
    </source>
</evidence>